<evidence type="ECO:0000313" key="2">
    <source>
        <dbReference type="EMBL" id="WNM37590.1"/>
    </source>
</evidence>
<dbReference type="RefSeq" id="WP_313719176.1">
    <property type="nucleotide sequence ID" value="NZ_CP134876.1"/>
</dbReference>
<keyword evidence="3" id="KW-1185">Reference proteome</keyword>
<protein>
    <submittedName>
        <fullName evidence="2">Uncharacterized protein</fullName>
    </submittedName>
</protein>
<dbReference type="EMBL" id="CP134876">
    <property type="protein sequence ID" value="WNM37590.1"/>
    <property type="molecule type" value="Genomic_DNA"/>
</dbReference>
<sequence length="182" mass="19702">MLTALLTAAVQKAQPHVTRWLEQAVPVVTSTWNRFIFRGTAGPATRAQHVPAAEAASPTETQEVVDALEAYRASMSTDEAQNRFLAALVTRLYNDEQLRVLREARIEDVNDLLVLDSTVEAPTADRLRAAIMALVEENPSLLGDGAPAELGRILGGRRTEAAGVPLPGGRATARPRRTERGQ</sequence>
<accession>A0ABY9ZSM9</accession>
<gene>
    <name evidence="2" type="ORF">RMN56_20775</name>
</gene>
<evidence type="ECO:0000256" key="1">
    <source>
        <dbReference type="SAM" id="MobiDB-lite"/>
    </source>
</evidence>
<proteinExistence type="predicted"/>
<evidence type="ECO:0000313" key="3">
    <source>
        <dbReference type="Proteomes" id="UP001303001"/>
    </source>
</evidence>
<reference evidence="2 3" key="1">
    <citation type="submission" date="2023-09" db="EMBL/GenBank/DDBJ databases">
        <title>Micromonospora halotolerans DSM 45598 genome sequence.</title>
        <authorList>
            <person name="Mo P."/>
        </authorList>
    </citation>
    <scope>NUCLEOTIDE SEQUENCE [LARGE SCALE GENOMIC DNA]</scope>
    <source>
        <strain evidence="2 3">DSM 45598</strain>
    </source>
</reference>
<organism evidence="2 3">
    <name type="scientific">Micromonospora halotolerans</name>
    <dbReference type="NCBI Taxonomy" id="709879"/>
    <lineage>
        <taxon>Bacteria</taxon>
        <taxon>Bacillati</taxon>
        <taxon>Actinomycetota</taxon>
        <taxon>Actinomycetes</taxon>
        <taxon>Micromonosporales</taxon>
        <taxon>Micromonosporaceae</taxon>
        <taxon>Micromonospora</taxon>
    </lineage>
</organism>
<dbReference type="Proteomes" id="UP001303001">
    <property type="component" value="Chromosome"/>
</dbReference>
<name>A0ABY9ZSM9_9ACTN</name>
<feature type="region of interest" description="Disordered" evidence="1">
    <location>
        <begin position="159"/>
        <end position="182"/>
    </location>
</feature>